<comment type="caution">
    <text evidence="11">The sequence shown here is derived from an EMBL/GenBank/DDBJ whole genome shotgun (WGS) entry which is preliminary data.</text>
</comment>
<dbReference type="Gene3D" id="3.40.1160.10">
    <property type="entry name" value="Acetylglutamate kinase-like"/>
    <property type="match status" value="1"/>
</dbReference>
<dbReference type="InterPro" id="IPR045865">
    <property type="entry name" value="ACT-like_dom_sf"/>
</dbReference>
<dbReference type="PIRSF" id="PIRSF000726">
    <property type="entry name" value="Asp_kin"/>
    <property type="match status" value="1"/>
</dbReference>
<dbReference type="InterPro" id="IPR042199">
    <property type="entry name" value="AsparK_Bifunc_asparK/hSer_DH"/>
</dbReference>
<comment type="pathway">
    <text evidence="9">Amino-acid biosynthesis; L-methionine biosynthesis via de novo pathway; L-homoserine from L-aspartate: step 1/3.</text>
</comment>
<dbReference type="NCBIfam" id="TIGR00657">
    <property type="entry name" value="asp_kinases"/>
    <property type="match status" value="1"/>
</dbReference>
<evidence type="ECO:0000256" key="3">
    <source>
        <dbReference type="ARBA" id="ARBA00022679"/>
    </source>
</evidence>
<evidence type="ECO:0000256" key="4">
    <source>
        <dbReference type="ARBA" id="ARBA00022741"/>
    </source>
</evidence>
<keyword evidence="4" id="KW-0547">Nucleotide-binding</keyword>
<dbReference type="InterPro" id="IPR036393">
    <property type="entry name" value="AceGlu_kinase-like_sf"/>
</dbReference>
<proteinExistence type="inferred from homology"/>
<accession>A0ABV5F6V2</accession>
<keyword evidence="6" id="KW-0067">ATP-binding</keyword>
<evidence type="ECO:0000313" key="12">
    <source>
        <dbReference type="Proteomes" id="UP001589585"/>
    </source>
</evidence>
<dbReference type="EMBL" id="JBHMFC010000001">
    <property type="protein sequence ID" value="MFB9055176.1"/>
    <property type="molecule type" value="Genomic_DNA"/>
</dbReference>
<dbReference type="Gene3D" id="1.20.120.1320">
    <property type="entry name" value="Aspartokinase, catalytic domain"/>
    <property type="match status" value="1"/>
</dbReference>
<evidence type="ECO:0000313" key="11">
    <source>
        <dbReference type="EMBL" id="MFB9055176.1"/>
    </source>
</evidence>
<evidence type="ECO:0000256" key="1">
    <source>
        <dbReference type="ARBA" id="ARBA00004766"/>
    </source>
</evidence>
<dbReference type="SUPFAM" id="SSF53633">
    <property type="entry name" value="Carbamate kinase-like"/>
    <property type="match status" value="1"/>
</dbReference>
<evidence type="ECO:0000256" key="7">
    <source>
        <dbReference type="ARBA" id="ARBA00047872"/>
    </source>
</evidence>
<feature type="domain" description="Aspartate/glutamate/uridylate kinase" evidence="10">
    <location>
        <begin position="2"/>
        <end position="286"/>
    </location>
</feature>
<evidence type="ECO:0000256" key="8">
    <source>
        <dbReference type="RuleBase" id="RU003448"/>
    </source>
</evidence>
<dbReference type="InterPro" id="IPR005260">
    <property type="entry name" value="Asp_kin_monofn"/>
</dbReference>
<dbReference type="GO" id="GO:0004072">
    <property type="term" value="F:aspartate kinase activity"/>
    <property type="evidence" value="ECO:0007669"/>
    <property type="project" value="UniProtKB-EC"/>
</dbReference>
<dbReference type="PANTHER" id="PTHR21499">
    <property type="entry name" value="ASPARTATE KINASE"/>
    <property type="match status" value="1"/>
</dbReference>
<keyword evidence="9" id="KW-0028">Amino-acid biosynthesis</keyword>
<dbReference type="PANTHER" id="PTHR21499:SF59">
    <property type="entry name" value="ASPARTOKINASE"/>
    <property type="match status" value="1"/>
</dbReference>
<dbReference type="RefSeq" id="WP_379859452.1">
    <property type="nucleotide sequence ID" value="NZ_JBHMFC010000001.1"/>
</dbReference>
<evidence type="ECO:0000256" key="9">
    <source>
        <dbReference type="RuleBase" id="RU004249"/>
    </source>
</evidence>
<evidence type="ECO:0000256" key="5">
    <source>
        <dbReference type="ARBA" id="ARBA00022777"/>
    </source>
</evidence>
<comment type="pathway">
    <text evidence="9">Amino-acid biosynthesis; L-threonine biosynthesis; L-threonine from L-aspartate: step 1/5.</text>
</comment>
<reference evidence="11 12" key="1">
    <citation type="submission" date="2024-09" db="EMBL/GenBank/DDBJ databases">
        <authorList>
            <person name="Sun Q."/>
            <person name="Mori K."/>
        </authorList>
    </citation>
    <scope>NUCLEOTIDE SEQUENCE [LARGE SCALE GENOMIC DNA]</scope>
    <source>
        <strain evidence="11 12">CECT 8622</strain>
    </source>
</reference>
<dbReference type="InterPro" id="IPR001341">
    <property type="entry name" value="Asp_kinase"/>
</dbReference>
<dbReference type="InterPro" id="IPR001048">
    <property type="entry name" value="Asp/Glu/Uridylate_kinase"/>
</dbReference>
<sequence length="428" mass="48417">MQVFKFGGASVKDAKAIKHLASLLHQIGCQDTLIIVSAMGKTTNALEVVVDNYFNNKAELTNAIQEVKKYHLDILMDLFDVHDFDRHSDQVANHPSFKKLTVFFDELSTFLKHNTASDYNFVYDQVVGYGELISTTIISDYLNYIGIQNKWHDVRHHIKTDYYYRNARVDWALTKSLITLNIDPTVLNITQGFLGCDPNNFTTTLGREGSDYTAAIYGYCLNAKNVTIWKDVPGVLNADPRYFKNAQLLNKISYREAMELAFYGASVIHPKTLQPLQKKEIPLLVKSFLNPESAGTVISKNATLDPMVPCLIVKKGLVLISLSSLDFSHIIEDNISMIFNILHTHKMKVSVIQNSAISFSICVDNLYNNLDKLLQDLKIKFKVSCKKNVSLYTILHYNQDIIDQVELGKTVLLKQLTPETVQVVTHSN</sequence>
<comment type="pathway">
    <text evidence="1 9">Amino-acid biosynthesis; L-lysine biosynthesis via DAP pathway; (S)-tetrahydrodipicolinate from L-aspartate: step 1/4.</text>
</comment>
<keyword evidence="3 8" id="KW-0808">Transferase</keyword>
<dbReference type="Proteomes" id="UP001589585">
    <property type="component" value="Unassembled WGS sequence"/>
</dbReference>
<evidence type="ECO:0000256" key="6">
    <source>
        <dbReference type="ARBA" id="ARBA00022840"/>
    </source>
</evidence>
<protein>
    <recommendedName>
        <fullName evidence="8">Aspartokinase</fullName>
        <ecNumber evidence="8">2.7.2.4</ecNumber>
    </recommendedName>
</protein>
<name>A0ABV5F6V2_9FLAO</name>
<comment type="similarity">
    <text evidence="2 8">Belongs to the aspartokinase family.</text>
</comment>
<dbReference type="Pfam" id="PF00696">
    <property type="entry name" value="AA_kinase"/>
    <property type="match status" value="1"/>
</dbReference>
<dbReference type="EC" id="2.7.2.4" evidence="8"/>
<comment type="catalytic activity">
    <reaction evidence="7 8">
        <text>L-aspartate + ATP = 4-phospho-L-aspartate + ADP</text>
        <dbReference type="Rhea" id="RHEA:23776"/>
        <dbReference type="ChEBI" id="CHEBI:29991"/>
        <dbReference type="ChEBI" id="CHEBI:30616"/>
        <dbReference type="ChEBI" id="CHEBI:57535"/>
        <dbReference type="ChEBI" id="CHEBI:456216"/>
        <dbReference type="EC" id="2.7.2.4"/>
    </reaction>
</comment>
<evidence type="ECO:0000259" key="10">
    <source>
        <dbReference type="Pfam" id="PF00696"/>
    </source>
</evidence>
<keyword evidence="12" id="KW-1185">Reference proteome</keyword>
<gene>
    <name evidence="11" type="ORF">ACFFU9_00330</name>
</gene>
<dbReference type="SUPFAM" id="SSF55021">
    <property type="entry name" value="ACT-like"/>
    <property type="match status" value="1"/>
</dbReference>
<organism evidence="11 12">
    <name type="scientific">Mariniflexile ostreae</name>
    <dbReference type="NCBI Taxonomy" id="1520892"/>
    <lineage>
        <taxon>Bacteria</taxon>
        <taxon>Pseudomonadati</taxon>
        <taxon>Bacteroidota</taxon>
        <taxon>Flavobacteriia</taxon>
        <taxon>Flavobacteriales</taxon>
        <taxon>Flavobacteriaceae</taxon>
        <taxon>Mariniflexile</taxon>
    </lineage>
</organism>
<evidence type="ECO:0000256" key="2">
    <source>
        <dbReference type="ARBA" id="ARBA00010122"/>
    </source>
</evidence>
<keyword evidence="5 8" id="KW-0418">Kinase</keyword>